<organism evidence="6">
    <name type="scientific">Human herpesvirus 3</name>
    <name type="common">HHV-3</name>
    <name type="synonym">Varicella-zoster virus</name>
    <dbReference type="NCBI Taxonomy" id="10335"/>
    <lineage>
        <taxon>Viruses</taxon>
        <taxon>Duplodnaviria</taxon>
        <taxon>Heunggongvirae</taxon>
        <taxon>Peploviricota</taxon>
        <taxon>Herviviricetes</taxon>
        <taxon>Herpesvirales</taxon>
        <taxon>Orthoherpesviridae</taxon>
        <taxon>Alphaherpesvirinae</taxon>
        <taxon>Varicellovirus</taxon>
        <taxon>Varicellovirus humanalpha3</taxon>
    </lineage>
</organism>
<dbReference type="HAMAP" id="MF_04043">
    <property type="entry name" value="HSV_ITP"/>
    <property type="match status" value="1"/>
</dbReference>
<keyword evidence="3" id="KW-1040">Host Golgi apparatus</keyword>
<dbReference type="GO" id="GO:0019033">
    <property type="term" value="C:viral tegument"/>
    <property type="evidence" value="ECO:0007669"/>
    <property type="project" value="InterPro"/>
</dbReference>
<gene>
    <name evidence="6" type="primary">ORF21</name>
</gene>
<evidence type="ECO:0000313" key="6">
    <source>
        <dbReference type="EMBL" id="AKG56747.1"/>
    </source>
</evidence>
<keyword evidence="2" id="KW-0920">Virion tegument</keyword>
<accession>A0A0F7GL36</accession>
<evidence type="ECO:0000256" key="5">
    <source>
        <dbReference type="ARBA" id="ARBA00023200"/>
    </source>
</evidence>
<sequence length="1038" mass="115780">MEEPICYDTQKLLDDLSNLKVQEADNERPWSPEKTEIARVKVVKFLRSTQKIPAKHFIQIWEPLHSNICFVYSNTFLAEAAFTAENLPGLLFWRLDLDWMIEEPGNSLKILTQLSSVVQDSETLHRLSANKLRTSSKFGPVSIHFIITDWINMYEVALKDATTAIESPFTHARIGMLESAIAALTQHKFAIIYDMPFVQEGIRVLTQYAGWLLPFNVMWNQIQNSSLTPLTRALFIICMIDEYLTETPVHSISELFADTVNLIKDEAFVSIEEAVTNPRTVHESRISSALAYRDPYVFETSPGMLARRLRLDNGIWESNLLSLSTPGIHIEALLHLLNSDPEAETTSGSNVAEHTRGIWEKVQASTSPSMLISTLAESGFTRFSCKLLRRFIAHHTLAGFIHGSVVADEHITDFQQTLGCLALVGGLAYQLVETYAPTTEYVLTYTRTVNETEKRYETLLPALGLPPGGLGQIMRRCFAPRPLIESIQATRVILLNEISHAEAREATYFKQTHNQSSGALLPQAGQSAVREAVLTWFDLRMDSRWGITPPVDVGMTPPICVDPPATGLEAVMITEALKIAYPTEYNRSSVFVEPSFVPYIIATSTLDALSATIALSFDTRGIQQALSILQWARDYGSGTVPNADGYRTKLSALITILEPFTRTHPPVLLPSHVSTIDSLICELHRTVGIAVDLLPQHVRPLVPDRPSITNSVFLATLYYDELYGRWTRLDKTSQALVENFTSNALVVSRYMLMLQKFFACRFYPTPDLQAVGICNPKVERDEQFGVWRLNDLADAVGHIVGTIQGIRTQMRVGISSLRTIMADASSALRECENLMTKTSTSAIGPLFSTMASRYARFTQDQMDILMRVDKLTTGENIPGLANVEIFLNRWERIATACRHATAVPSAESIATVCNELRRGLKNIQEDRVNAPTSYMSHARNLEDHKAAVSFVMDSRQQFIVDSGPQMGAVLTSQCNIGTWENVNATFLHDNVKITTTVRDVISEAPTLIIGQRWLRPDEILSNVDLRLGVPGNTSGSDP</sequence>
<protein>
    <submittedName>
        <fullName evidence="6">ORF21</fullName>
    </submittedName>
</protein>
<evidence type="ECO:0000256" key="3">
    <source>
        <dbReference type="ARBA" id="ARBA00022812"/>
    </source>
</evidence>
<keyword evidence="5" id="KW-1035">Host cytoplasm</keyword>
<dbReference type="EMBL" id="KP771898">
    <property type="protein sequence ID" value="AKG56747.1"/>
    <property type="molecule type" value="Genomic_DNA"/>
</dbReference>
<name>A0A0F7GL36_HHV3</name>
<keyword evidence="4" id="KW-0946">Virion</keyword>
<evidence type="ECO:0000256" key="2">
    <source>
        <dbReference type="ARBA" id="ARBA00022580"/>
    </source>
</evidence>
<dbReference type="GO" id="GO:0019068">
    <property type="term" value="P:virion assembly"/>
    <property type="evidence" value="ECO:0007669"/>
    <property type="project" value="InterPro"/>
</dbReference>
<proteinExistence type="inferred from homology"/>
<evidence type="ECO:0000256" key="1">
    <source>
        <dbReference type="ARBA" id="ARBA00022562"/>
    </source>
</evidence>
<dbReference type="InterPro" id="IPR005655">
    <property type="entry name" value="Herpes_UL37"/>
</dbReference>
<organismHost>
    <name type="scientific">Homo sapiens</name>
    <name type="common">Human</name>
    <dbReference type="NCBI Taxonomy" id="9606"/>
</organismHost>
<evidence type="ECO:0000256" key="4">
    <source>
        <dbReference type="ARBA" id="ARBA00022844"/>
    </source>
</evidence>
<keyword evidence="1" id="KW-1048">Host nucleus</keyword>
<dbReference type="InterPro" id="IPR034738">
    <property type="entry name" value="HSV_ITP"/>
</dbReference>
<reference evidence="6" key="1">
    <citation type="journal article" date="2015" name="J. Virol.">
        <title>Recombination of Globally Circulating Varicella-Zoster Virus.</title>
        <authorList>
            <person name="Norberg P."/>
            <person name="Depledge D.P."/>
            <person name="Kundu S."/>
            <person name="Atkinson C."/>
            <person name="Brown J."/>
            <person name="Haque T."/>
            <person name="Hussaini Y."/>
            <person name="MacMahon E."/>
            <person name="Molyneaux P."/>
            <person name="Papaevangelou V."/>
            <person name="Sengupta N."/>
            <person name="Koay E.S."/>
            <person name="Tang J.W."/>
            <person name="Underhill G.S."/>
            <person name="Grahn A."/>
            <person name="Studahl M."/>
            <person name="Breuer J."/>
            <person name="Bergstrom T."/>
        </authorList>
    </citation>
    <scope>NUCLEOTIDE SEQUENCE</scope>
    <source>
        <strain evidence="6">DE10-5454</strain>
    </source>
</reference>
<dbReference type="Pfam" id="PF03970">
    <property type="entry name" value="Herpes_UL37_1"/>
    <property type="match status" value="1"/>
</dbReference>